<dbReference type="SUPFAM" id="SSF53955">
    <property type="entry name" value="Lysozyme-like"/>
    <property type="match status" value="1"/>
</dbReference>
<comment type="catalytic activity">
    <reaction evidence="16">
        <text>Preferential cleavage: (Ac)2-L-Lys-D-Ala-|-D-Ala. Also transpeptidation of peptidyl-alanyl moieties that are N-acyl substituents of D-alanine.</text>
        <dbReference type="EC" id="3.4.16.4"/>
    </reaction>
</comment>
<evidence type="ECO:0000256" key="4">
    <source>
        <dbReference type="ARBA" id="ARBA00022645"/>
    </source>
</evidence>
<comment type="similarity">
    <text evidence="2">In the N-terminal section; belongs to the glycosyltransferase 51 family.</text>
</comment>
<comment type="caution">
    <text evidence="22">The sequence shown here is derived from an EMBL/GenBank/DDBJ whole genome shotgun (WGS) entry which is preliminary data.</text>
</comment>
<keyword evidence="6" id="KW-0328">Glycosyltransferase</keyword>
<dbReference type="Pfam" id="PF00905">
    <property type="entry name" value="Transpeptidase"/>
    <property type="match status" value="1"/>
</dbReference>
<evidence type="ECO:0000313" key="22">
    <source>
        <dbReference type="EMBL" id="EWG12428.1"/>
    </source>
</evidence>
<keyword evidence="7" id="KW-0808">Transferase</keyword>
<dbReference type="InterPro" id="IPR001460">
    <property type="entry name" value="PCN-bd_Tpept"/>
</dbReference>
<dbReference type="GO" id="GO:0008955">
    <property type="term" value="F:peptidoglycan glycosyltransferase activity"/>
    <property type="evidence" value="ECO:0007669"/>
    <property type="project" value="UniProtKB-EC"/>
</dbReference>
<dbReference type="GO" id="GO:0071555">
    <property type="term" value="P:cell wall organization"/>
    <property type="evidence" value="ECO:0007669"/>
    <property type="project" value="UniProtKB-KW"/>
</dbReference>
<dbReference type="PANTHER" id="PTHR32282:SF32">
    <property type="entry name" value="PENICILLIN-BINDING PROTEIN 2A"/>
    <property type="match status" value="1"/>
</dbReference>
<dbReference type="Pfam" id="PF00912">
    <property type="entry name" value="Transgly"/>
    <property type="match status" value="1"/>
</dbReference>
<evidence type="ECO:0000313" key="23">
    <source>
        <dbReference type="Proteomes" id="UP000019270"/>
    </source>
</evidence>
<dbReference type="Gene3D" id="3.40.710.10">
    <property type="entry name" value="DD-peptidase/beta-lactamase superfamily"/>
    <property type="match status" value="1"/>
</dbReference>
<protein>
    <submittedName>
        <fullName evidence="22">Penicillin-binding protein</fullName>
    </submittedName>
</protein>
<dbReference type="NCBIfam" id="TIGR02074">
    <property type="entry name" value="PBP_1a_fam"/>
    <property type="match status" value="1"/>
</dbReference>
<dbReference type="EMBL" id="APVL01000002">
    <property type="protein sequence ID" value="EWG12428.1"/>
    <property type="molecule type" value="Genomic_DNA"/>
</dbReference>
<evidence type="ECO:0000256" key="3">
    <source>
        <dbReference type="ARBA" id="ARBA00022475"/>
    </source>
</evidence>
<gene>
    <name evidence="22" type="ORF">PBF_02795</name>
</gene>
<evidence type="ECO:0000256" key="6">
    <source>
        <dbReference type="ARBA" id="ARBA00022676"/>
    </source>
</evidence>
<evidence type="ECO:0000259" key="20">
    <source>
        <dbReference type="Pfam" id="PF00905"/>
    </source>
</evidence>
<dbReference type="eggNOG" id="COG0744">
    <property type="taxonomic scope" value="Bacteria"/>
</dbReference>
<dbReference type="AlphaFoldDB" id="W7L215"/>
<dbReference type="FunFam" id="1.10.3810.10:FF:000001">
    <property type="entry name" value="Penicillin-binding protein 1A"/>
    <property type="match status" value="1"/>
</dbReference>
<evidence type="ECO:0000256" key="15">
    <source>
        <dbReference type="ARBA" id="ARBA00023316"/>
    </source>
</evidence>
<evidence type="ECO:0000256" key="19">
    <source>
        <dbReference type="SAM" id="Phobius"/>
    </source>
</evidence>
<dbReference type="PANTHER" id="PTHR32282">
    <property type="entry name" value="BINDING PROTEIN TRANSPEPTIDASE, PUTATIVE-RELATED"/>
    <property type="match status" value="1"/>
</dbReference>
<comment type="catalytic activity">
    <reaction evidence="17">
        <text>[GlcNAc-(1-&gt;4)-Mur2Ac(oyl-L-Ala-gamma-D-Glu-L-Lys-D-Ala-D-Ala)](n)-di-trans,octa-cis-undecaprenyl diphosphate + beta-D-GlcNAc-(1-&gt;4)-Mur2Ac(oyl-L-Ala-gamma-D-Glu-L-Lys-D-Ala-D-Ala)-di-trans,octa-cis-undecaprenyl diphosphate = [GlcNAc-(1-&gt;4)-Mur2Ac(oyl-L-Ala-gamma-D-Glu-L-Lys-D-Ala-D-Ala)](n+1)-di-trans,octa-cis-undecaprenyl diphosphate + di-trans,octa-cis-undecaprenyl diphosphate + H(+)</text>
        <dbReference type="Rhea" id="RHEA:23708"/>
        <dbReference type="Rhea" id="RHEA-COMP:9602"/>
        <dbReference type="Rhea" id="RHEA-COMP:9603"/>
        <dbReference type="ChEBI" id="CHEBI:15378"/>
        <dbReference type="ChEBI" id="CHEBI:58405"/>
        <dbReference type="ChEBI" id="CHEBI:60033"/>
        <dbReference type="ChEBI" id="CHEBI:78435"/>
        <dbReference type="EC" id="2.4.99.28"/>
    </reaction>
</comment>
<evidence type="ECO:0000259" key="21">
    <source>
        <dbReference type="Pfam" id="PF00912"/>
    </source>
</evidence>
<dbReference type="GO" id="GO:0009002">
    <property type="term" value="F:serine-type D-Ala-D-Ala carboxypeptidase activity"/>
    <property type="evidence" value="ECO:0007669"/>
    <property type="project" value="UniProtKB-EC"/>
</dbReference>
<keyword evidence="15" id="KW-0961">Cell wall biogenesis/degradation</keyword>
<dbReference type="GO" id="GO:0030288">
    <property type="term" value="C:outer membrane-bounded periplasmic space"/>
    <property type="evidence" value="ECO:0007669"/>
    <property type="project" value="TreeGrafter"/>
</dbReference>
<evidence type="ECO:0000256" key="17">
    <source>
        <dbReference type="ARBA" id="ARBA00049902"/>
    </source>
</evidence>
<evidence type="ECO:0000256" key="16">
    <source>
        <dbReference type="ARBA" id="ARBA00034000"/>
    </source>
</evidence>
<keyword evidence="13 19" id="KW-0472">Membrane</keyword>
<dbReference type="InterPro" id="IPR036950">
    <property type="entry name" value="PBP_transglycosylase"/>
</dbReference>
<name>W7L215_CYTFI</name>
<reference evidence="23" key="1">
    <citation type="submission" date="2013-03" db="EMBL/GenBank/DDBJ databases">
        <title>Draft genome sequence of Bacillus firmus DS1.</title>
        <authorList>
            <person name="Peng D."/>
            <person name="Zhu L."/>
            <person name="Sun M."/>
        </authorList>
    </citation>
    <scope>NUCLEOTIDE SEQUENCE [LARGE SCALE GENOMIC DNA]</scope>
    <source>
        <strain evidence="23">DS1</strain>
    </source>
</reference>
<dbReference type="Proteomes" id="UP000019270">
    <property type="component" value="Unassembled WGS sequence"/>
</dbReference>
<keyword evidence="4" id="KW-0121">Carboxypeptidase</keyword>
<keyword evidence="8 19" id="KW-0812">Transmembrane</keyword>
<keyword evidence="10" id="KW-0133">Cell shape</keyword>
<evidence type="ECO:0000256" key="14">
    <source>
        <dbReference type="ARBA" id="ARBA00023268"/>
    </source>
</evidence>
<evidence type="ECO:0000256" key="1">
    <source>
        <dbReference type="ARBA" id="ARBA00007090"/>
    </source>
</evidence>
<keyword evidence="12 19" id="KW-1133">Transmembrane helix</keyword>
<keyword evidence="11" id="KW-0573">Peptidoglycan synthesis</keyword>
<evidence type="ECO:0000256" key="7">
    <source>
        <dbReference type="ARBA" id="ARBA00022679"/>
    </source>
</evidence>
<dbReference type="InterPro" id="IPR050396">
    <property type="entry name" value="Glycosyltr_51/Transpeptidase"/>
</dbReference>
<keyword evidence="14" id="KW-0511">Multifunctional enzyme</keyword>
<keyword evidence="9" id="KW-0378">Hydrolase</keyword>
<feature type="domain" description="Glycosyl transferase family 51" evidence="21">
    <location>
        <begin position="78"/>
        <end position="253"/>
    </location>
</feature>
<evidence type="ECO:0000256" key="9">
    <source>
        <dbReference type="ARBA" id="ARBA00022801"/>
    </source>
</evidence>
<dbReference type="PATRIC" id="fig|1307436.3.peg.614"/>
<feature type="region of interest" description="Disordered" evidence="18">
    <location>
        <begin position="675"/>
        <end position="709"/>
    </location>
</feature>
<evidence type="ECO:0000256" key="10">
    <source>
        <dbReference type="ARBA" id="ARBA00022960"/>
    </source>
</evidence>
<organism evidence="22 23">
    <name type="scientific">Cytobacillus firmus DS1</name>
    <dbReference type="NCBI Taxonomy" id="1307436"/>
    <lineage>
        <taxon>Bacteria</taxon>
        <taxon>Bacillati</taxon>
        <taxon>Bacillota</taxon>
        <taxon>Bacilli</taxon>
        <taxon>Bacillales</taxon>
        <taxon>Bacillaceae</taxon>
        <taxon>Cytobacillus</taxon>
    </lineage>
</organism>
<dbReference type="GO" id="GO:0008360">
    <property type="term" value="P:regulation of cell shape"/>
    <property type="evidence" value="ECO:0007669"/>
    <property type="project" value="UniProtKB-KW"/>
</dbReference>
<reference evidence="22 23" key="2">
    <citation type="journal article" date="2016" name="Sci. Rep.">
        <title>A novel serine protease, Sep1, from Bacillus firmus DS-1 has nematicidal activity and degrades multiple intestinal-associated nematode proteins.</title>
        <authorList>
            <person name="Geng C."/>
            <person name="Nie X."/>
            <person name="Tang Z."/>
            <person name="Zhang Y."/>
            <person name="Lin J."/>
            <person name="Sun M."/>
            <person name="Peng D."/>
        </authorList>
    </citation>
    <scope>NUCLEOTIDE SEQUENCE [LARGE SCALE GENOMIC DNA]</scope>
    <source>
        <strain evidence="22 23">DS1</strain>
    </source>
</reference>
<dbReference type="InterPro" id="IPR012338">
    <property type="entry name" value="Beta-lactam/transpept-like"/>
</dbReference>
<dbReference type="SUPFAM" id="SSF56601">
    <property type="entry name" value="beta-lactamase/transpeptidase-like"/>
    <property type="match status" value="1"/>
</dbReference>
<accession>W7L215</accession>
<feature type="domain" description="Penicillin-binding protein transpeptidase" evidence="20">
    <location>
        <begin position="349"/>
        <end position="626"/>
    </location>
</feature>
<dbReference type="GO" id="GO:0009252">
    <property type="term" value="P:peptidoglycan biosynthetic process"/>
    <property type="evidence" value="ECO:0007669"/>
    <property type="project" value="UniProtKB-KW"/>
</dbReference>
<evidence type="ECO:0000256" key="11">
    <source>
        <dbReference type="ARBA" id="ARBA00022984"/>
    </source>
</evidence>
<sequence length="709" mass="78985">MQINHQQEFGGNMRKKTSVIKKFQSTWNKLHLTQVSILLASTLVLAFLSFVYFSYKDADISALEAGLAQSTVIYDADGEVASKISANKNEGISIDQIPDHMKNAVIAIEDHRFYEHGGIDLKGIGRAFFTNLKAGGIVEGGSTLTQQLTKNALLSAEKTYKRKLEEFFLALEIEKEYSKDEILQMYLNQVYFGEGAWGIKRAAMKYYGKDVEDLSISEAALLAGLVKAPSAINPYQNEEKAIERRNLVLDRMKEHSFISEKEWEKAKNEKLVFEDGGGDPLKGKYPYYVDVVLEEAINKYNISLDDLLSNGYQIYTELDQDMQSSVEETYKNDQLFPKGTGDQPVQSGAILLDPKNGGIRALAGGRGEHTLLGHNRAVHKVGQPGSTMKPIVPYAAALESGWKITDELKDERMTFGKDYEPNNYNGQFRGNVPMYEAVKDSLNVPAVWLLDEIGVEKGVDAAKRFGIPDDAINQNLALALGGTSEWVSPLTMAQAYAVFANGGERPEAHSITKIVDKDGVTVAKWKGENTTVISEDVADKVTTMLLGVVQHGTGKAAQIPGREVAGKTGSTQMTIEGIDGVKDQWFVGYTPQLVGAVWVGHDNTDANNYLTTTSSEGTAPIFRAIMSEALKNQEAESFNVPHIAGLMEQRQREQQRKVWEENIKKETEKIKERIEKEKEKWKEKWNKGKGEGKEKDKEKDKKKDKEKEE</sequence>
<dbReference type="GO" id="GO:0008658">
    <property type="term" value="F:penicillin binding"/>
    <property type="evidence" value="ECO:0007669"/>
    <property type="project" value="InterPro"/>
</dbReference>
<evidence type="ECO:0000256" key="8">
    <source>
        <dbReference type="ARBA" id="ARBA00022692"/>
    </source>
</evidence>
<evidence type="ECO:0000256" key="18">
    <source>
        <dbReference type="SAM" id="MobiDB-lite"/>
    </source>
</evidence>
<evidence type="ECO:0000256" key="13">
    <source>
        <dbReference type="ARBA" id="ARBA00023136"/>
    </source>
</evidence>
<dbReference type="InterPro" id="IPR023346">
    <property type="entry name" value="Lysozyme-like_dom_sf"/>
</dbReference>
<comment type="similarity">
    <text evidence="1">In the C-terminal section; belongs to the transpeptidase family.</text>
</comment>
<evidence type="ECO:0000256" key="12">
    <source>
        <dbReference type="ARBA" id="ARBA00022989"/>
    </source>
</evidence>
<feature type="transmembrane region" description="Helical" evidence="19">
    <location>
        <begin position="30"/>
        <end position="53"/>
    </location>
</feature>
<keyword evidence="3" id="KW-1003">Cell membrane</keyword>
<dbReference type="GO" id="GO:0006508">
    <property type="term" value="P:proteolysis"/>
    <property type="evidence" value="ECO:0007669"/>
    <property type="project" value="UniProtKB-KW"/>
</dbReference>
<keyword evidence="5" id="KW-0645">Protease</keyword>
<evidence type="ECO:0000256" key="2">
    <source>
        <dbReference type="ARBA" id="ARBA00007739"/>
    </source>
</evidence>
<dbReference type="InterPro" id="IPR001264">
    <property type="entry name" value="Glyco_trans_51"/>
</dbReference>
<dbReference type="Gene3D" id="6.20.370.110">
    <property type="match status" value="1"/>
</dbReference>
<proteinExistence type="inferred from homology"/>
<evidence type="ECO:0000256" key="5">
    <source>
        <dbReference type="ARBA" id="ARBA00022670"/>
    </source>
</evidence>
<dbReference type="Gene3D" id="1.10.3810.10">
    <property type="entry name" value="Biosynthetic peptidoglycan transglycosylase-like"/>
    <property type="match status" value="1"/>
</dbReference>